<keyword evidence="1" id="KW-0732">Signal</keyword>
<gene>
    <name evidence="2" type="ORF">HDF22_004892</name>
</gene>
<feature type="signal peptide" evidence="1">
    <location>
        <begin position="1"/>
        <end position="20"/>
    </location>
</feature>
<sequence length="396" mass="42408">MKKVSTKKVSYFLAALGAASLMTITGCKKNESAVNVPTSKSTPATGKLSINDVANDLKKIKSLGFDPLSAEIIPGGYRVEGDIVLTKKNLDESFTALQTQQGQYSTKNPLSLVRTINVAIYDPSKTDKFNAAFDATVVDLNNLKIPLKFVKVTDTTKADIVVKFVDLGGPTKQGTTLGQDGAFIDSKGNPGRDIAMSTNQAAGFVKAGQAYITSVLDHEFGHAIGLRHTDYKNRFFSTLRSKGYTPDAAGEQLYLKDEIDNYYGTGTWDNQTAAGKNYIKQTLFGAGDYVEPDDAGAKFPNSLATHIYGTPLTPVYGSNTVSDPLSIMLAVTSPEHGNLVYSPYDNIAFFGIYGNPAQTALIRQSLTENGDLSATAKAAGTTLTQVVDAAKKLNSY</sequence>
<reference evidence="2 3" key="1">
    <citation type="submission" date="2020-08" db="EMBL/GenBank/DDBJ databases">
        <title>Genomic Encyclopedia of Type Strains, Phase IV (KMG-V): Genome sequencing to study the core and pangenomes of soil and plant-associated prokaryotes.</title>
        <authorList>
            <person name="Whitman W."/>
        </authorList>
    </citation>
    <scope>NUCLEOTIDE SEQUENCE [LARGE SCALE GENOMIC DNA]</scope>
    <source>
        <strain evidence="2 3">MP601</strain>
    </source>
</reference>
<dbReference type="InterPro" id="IPR024079">
    <property type="entry name" value="MetalloPept_cat_dom_sf"/>
</dbReference>
<evidence type="ECO:0008006" key="4">
    <source>
        <dbReference type="Google" id="ProtNLM"/>
    </source>
</evidence>
<evidence type="ECO:0000313" key="2">
    <source>
        <dbReference type="EMBL" id="MBB6130747.1"/>
    </source>
</evidence>
<comment type="caution">
    <text evidence="2">The sequence shown here is derived from an EMBL/GenBank/DDBJ whole genome shotgun (WGS) entry which is preliminary data.</text>
</comment>
<dbReference type="SUPFAM" id="SSF55486">
    <property type="entry name" value="Metalloproteases ('zincins'), catalytic domain"/>
    <property type="match status" value="1"/>
</dbReference>
<proteinExistence type="predicted"/>
<feature type="chain" id="PRO_5033011127" description="Dual-action HEIGH metallo-peptidase" evidence="1">
    <location>
        <begin position="21"/>
        <end position="396"/>
    </location>
</feature>
<dbReference type="PROSITE" id="PS51257">
    <property type="entry name" value="PROKAR_LIPOPROTEIN"/>
    <property type="match status" value="1"/>
</dbReference>
<dbReference type="Gene3D" id="3.40.390.10">
    <property type="entry name" value="Collagenase (Catalytic Domain)"/>
    <property type="match status" value="1"/>
</dbReference>
<accession>A0A841JIH8</accession>
<dbReference type="Pfam" id="PF12388">
    <property type="entry name" value="Peptidase_M57"/>
    <property type="match status" value="1"/>
</dbReference>
<evidence type="ECO:0000256" key="1">
    <source>
        <dbReference type="SAM" id="SignalP"/>
    </source>
</evidence>
<dbReference type="Proteomes" id="UP000548326">
    <property type="component" value="Unassembled WGS sequence"/>
</dbReference>
<evidence type="ECO:0000313" key="3">
    <source>
        <dbReference type="Proteomes" id="UP000548326"/>
    </source>
</evidence>
<name>A0A841JIH8_9SPHI</name>
<dbReference type="AlphaFoldDB" id="A0A841JIH8"/>
<dbReference type="GO" id="GO:0008237">
    <property type="term" value="F:metallopeptidase activity"/>
    <property type="evidence" value="ECO:0007669"/>
    <property type="project" value="InterPro"/>
</dbReference>
<protein>
    <recommendedName>
        <fullName evidence="4">Dual-action HEIGH metallo-peptidase</fullName>
    </recommendedName>
</protein>
<dbReference type="EMBL" id="JACHCA010000017">
    <property type="protein sequence ID" value="MBB6130747.1"/>
    <property type="molecule type" value="Genomic_DNA"/>
</dbReference>
<organism evidence="2 3">
    <name type="scientific">Mucilaginibacter lappiensis</name>
    <dbReference type="NCBI Taxonomy" id="354630"/>
    <lineage>
        <taxon>Bacteria</taxon>
        <taxon>Pseudomonadati</taxon>
        <taxon>Bacteroidota</taxon>
        <taxon>Sphingobacteriia</taxon>
        <taxon>Sphingobacteriales</taxon>
        <taxon>Sphingobacteriaceae</taxon>
        <taxon>Mucilaginibacter</taxon>
    </lineage>
</organism>
<dbReference type="InterPro" id="IPR024653">
    <property type="entry name" value="Peptidase_M10/M27/M57"/>
</dbReference>
<dbReference type="RefSeq" id="WP_183589438.1">
    <property type="nucleotide sequence ID" value="NZ_JACHCA010000017.1"/>
</dbReference>